<dbReference type="PANTHER" id="PTHR43433:SF5">
    <property type="entry name" value="AB HYDROLASE-1 DOMAIN-CONTAINING PROTEIN"/>
    <property type="match status" value="1"/>
</dbReference>
<dbReference type="Gene3D" id="3.40.50.1820">
    <property type="entry name" value="alpha/beta hydrolase"/>
    <property type="match status" value="1"/>
</dbReference>
<dbReference type="PRINTS" id="PR00111">
    <property type="entry name" value="ABHYDROLASE"/>
</dbReference>
<protein>
    <submittedName>
        <fullName evidence="2">20461_t:CDS:1</fullName>
    </submittedName>
</protein>
<name>A0A9N9I7Y6_9GLOM</name>
<dbReference type="AlphaFoldDB" id="A0A9N9I7Y6"/>
<accession>A0A9N9I7Y6</accession>
<gene>
    <name evidence="2" type="ORF">CPELLU_LOCUS13083</name>
</gene>
<proteinExistence type="predicted"/>
<dbReference type="SUPFAM" id="SSF53474">
    <property type="entry name" value="alpha/beta-Hydrolases"/>
    <property type="match status" value="1"/>
</dbReference>
<evidence type="ECO:0000259" key="1">
    <source>
        <dbReference type="Pfam" id="PF00561"/>
    </source>
</evidence>
<dbReference type="InterPro" id="IPR050471">
    <property type="entry name" value="AB_hydrolase"/>
</dbReference>
<dbReference type="PANTHER" id="PTHR43433">
    <property type="entry name" value="HYDROLASE, ALPHA/BETA FOLD FAMILY PROTEIN"/>
    <property type="match status" value="1"/>
</dbReference>
<dbReference type="EMBL" id="CAJVQA010013456">
    <property type="protein sequence ID" value="CAG8724428.1"/>
    <property type="molecule type" value="Genomic_DNA"/>
</dbReference>
<evidence type="ECO:0000313" key="3">
    <source>
        <dbReference type="Proteomes" id="UP000789759"/>
    </source>
</evidence>
<dbReference type="InterPro" id="IPR029058">
    <property type="entry name" value="AB_hydrolase_fold"/>
</dbReference>
<dbReference type="Proteomes" id="UP000789759">
    <property type="component" value="Unassembled WGS sequence"/>
</dbReference>
<dbReference type="Pfam" id="PF00561">
    <property type="entry name" value="Abhydrolase_1"/>
    <property type="match status" value="1"/>
</dbReference>
<organism evidence="2 3">
    <name type="scientific">Cetraspora pellucida</name>
    <dbReference type="NCBI Taxonomy" id="1433469"/>
    <lineage>
        <taxon>Eukaryota</taxon>
        <taxon>Fungi</taxon>
        <taxon>Fungi incertae sedis</taxon>
        <taxon>Mucoromycota</taxon>
        <taxon>Glomeromycotina</taxon>
        <taxon>Glomeromycetes</taxon>
        <taxon>Diversisporales</taxon>
        <taxon>Gigasporaceae</taxon>
        <taxon>Cetraspora</taxon>
    </lineage>
</organism>
<comment type="caution">
    <text evidence="2">The sequence shown here is derived from an EMBL/GenBank/DDBJ whole genome shotgun (WGS) entry which is preliminary data.</text>
</comment>
<reference evidence="2" key="1">
    <citation type="submission" date="2021-06" db="EMBL/GenBank/DDBJ databases">
        <authorList>
            <person name="Kallberg Y."/>
            <person name="Tangrot J."/>
            <person name="Rosling A."/>
        </authorList>
    </citation>
    <scope>NUCLEOTIDE SEQUENCE</scope>
    <source>
        <strain evidence="2">FL966</strain>
    </source>
</reference>
<dbReference type="OrthoDB" id="8119704at2759"/>
<feature type="non-terminal residue" evidence="2">
    <location>
        <position position="281"/>
    </location>
</feature>
<keyword evidence="3" id="KW-1185">Reference proteome</keyword>
<evidence type="ECO:0000313" key="2">
    <source>
        <dbReference type="EMBL" id="CAG8724428.1"/>
    </source>
</evidence>
<sequence>IIFDNRGIGESTVASYDDPITIELMAQDTIELIRHLEIERFNLFGRSMGGNIALCTASKIPSDLKLEKLIICSGFARFRTDVKFSEKIEQLYKLPKMDHPKTIQEQKDMLLNREKILADYLLEHPDKFDKISEIILKTNVNRPFEILKRQWEAIKQSDLVSRIKEIKVPTLIIHGEVDEIVPIEEAELLSHEIPNTKLCRIPKVGHSIYIMAPDCKCRFQLDLGQCPEIEQIYFIKAYCADLNKNLGLNFYIDKPIKLQYLQSKRSKKALYDLRTDHLNSD</sequence>
<dbReference type="InterPro" id="IPR000073">
    <property type="entry name" value="AB_hydrolase_1"/>
</dbReference>
<feature type="domain" description="AB hydrolase-1" evidence="1">
    <location>
        <begin position="1"/>
        <end position="210"/>
    </location>
</feature>